<evidence type="ECO:0000256" key="3">
    <source>
        <dbReference type="ARBA" id="ARBA00022795"/>
    </source>
</evidence>
<feature type="region of interest" description="Disordered" evidence="4">
    <location>
        <begin position="140"/>
        <end position="159"/>
    </location>
</feature>
<keyword evidence="3" id="KW-1005">Bacterial flagellum biogenesis</keyword>
<feature type="compositionally biased region" description="Polar residues" evidence="4">
    <location>
        <begin position="140"/>
        <end position="150"/>
    </location>
</feature>
<proteinExistence type="inferred from homology"/>
<reference evidence="5 6" key="1">
    <citation type="submission" date="2020-11" db="EMBL/GenBank/DDBJ databases">
        <title>WGS of Herminiimonas contaminans strain Marseille-Q4544 isolated from planarians Schmidtea mediterranea.</title>
        <authorList>
            <person name="Kangale L."/>
        </authorList>
    </citation>
    <scope>NUCLEOTIDE SEQUENCE [LARGE SCALE GENOMIC DNA]</scope>
    <source>
        <strain evidence="5 6">Marseille-Q4544</strain>
    </source>
</reference>
<evidence type="ECO:0000256" key="2">
    <source>
        <dbReference type="ARBA" id="ARBA00007703"/>
    </source>
</evidence>
<accession>A0ABS0EQL2</accession>
<keyword evidence="5" id="KW-0966">Cell projection</keyword>
<dbReference type="Pfam" id="PF05130">
    <property type="entry name" value="FlgN"/>
    <property type="match status" value="1"/>
</dbReference>
<dbReference type="Gene3D" id="1.20.58.300">
    <property type="entry name" value="FlgN-like"/>
    <property type="match status" value="1"/>
</dbReference>
<dbReference type="Proteomes" id="UP000657372">
    <property type="component" value="Unassembled WGS sequence"/>
</dbReference>
<name>A0ABS0EQL2_9BURK</name>
<sequence>MKSFGTSPADSLIEEHKAIRALTELLKLEQEHLISANVEGIAALTEEKAKAATQMAELANWRHNALAAAGFEPAEASMQAWLESSPKAQSAKKSWQELIELAQVANELNRVNGTLINKQMVRNQNVLNILQHGNVQDSNVYGPNGQTASKSVGRHFVAG</sequence>
<dbReference type="SUPFAM" id="SSF140566">
    <property type="entry name" value="FlgN-like"/>
    <property type="match status" value="1"/>
</dbReference>
<dbReference type="EMBL" id="JADOEL010000003">
    <property type="protein sequence ID" value="MBF8177127.1"/>
    <property type="molecule type" value="Genomic_DNA"/>
</dbReference>
<evidence type="ECO:0000256" key="1">
    <source>
        <dbReference type="ARBA" id="ARBA00002397"/>
    </source>
</evidence>
<keyword evidence="5" id="KW-0282">Flagellum</keyword>
<protein>
    <submittedName>
        <fullName evidence="5">Flagellar protein FlgN</fullName>
    </submittedName>
</protein>
<dbReference type="InterPro" id="IPR036679">
    <property type="entry name" value="FlgN-like_sf"/>
</dbReference>
<evidence type="ECO:0000313" key="6">
    <source>
        <dbReference type="Proteomes" id="UP000657372"/>
    </source>
</evidence>
<keyword evidence="6" id="KW-1185">Reference proteome</keyword>
<evidence type="ECO:0000256" key="4">
    <source>
        <dbReference type="SAM" id="MobiDB-lite"/>
    </source>
</evidence>
<comment type="function">
    <text evidence="1">Required for the efficient initiation of filament assembly.</text>
</comment>
<comment type="similarity">
    <text evidence="2">Belongs to the FlgN family.</text>
</comment>
<keyword evidence="5" id="KW-0969">Cilium</keyword>
<dbReference type="InterPro" id="IPR007809">
    <property type="entry name" value="FlgN-like"/>
</dbReference>
<organism evidence="5 6">
    <name type="scientific">Herminiimonas contaminans</name>
    <dbReference type="NCBI Taxonomy" id="1111140"/>
    <lineage>
        <taxon>Bacteria</taxon>
        <taxon>Pseudomonadati</taxon>
        <taxon>Pseudomonadota</taxon>
        <taxon>Betaproteobacteria</taxon>
        <taxon>Burkholderiales</taxon>
        <taxon>Oxalobacteraceae</taxon>
        <taxon>Herminiimonas</taxon>
    </lineage>
</organism>
<evidence type="ECO:0000313" key="5">
    <source>
        <dbReference type="EMBL" id="MBF8177127.1"/>
    </source>
</evidence>
<comment type="caution">
    <text evidence="5">The sequence shown here is derived from an EMBL/GenBank/DDBJ whole genome shotgun (WGS) entry which is preliminary data.</text>
</comment>
<gene>
    <name evidence="5" type="ORF">IXC47_05480</name>
</gene>
<dbReference type="RefSeq" id="WP_195874943.1">
    <property type="nucleotide sequence ID" value="NZ_JADOEL010000003.1"/>
</dbReference>